<evidence type="ECO:0000313" key="2">
    <source>
        <dbReference type="WBParaSite" id="Pan_g8070.t1"/>
    </source>
</evidence>
<organism evidence="1 2">
    <name type="scientific">Panagrellus redivivus</name>
    <name type="common">Microworm</name>
    <dbReference type="NCBI Taxonomy" id="6233"/>
    <lineage>
        <taxon>Eukaryota</taxon>
        <taxon>Metazoa</taxon>
        <taxon>Ecdysozoa</taxon>
        <taxon>Nematoda</taxon>
        <taxon>Chromadorea</taxon>
        <taxon>Rhabditida</taxon>
        <taxon>Tylenchina</taxon>
        <taxon>Panagrolaimomorpha</taxon>
        <taxon>Panagrolaimoidea</taxon>
        <taxon>Panagrolaimidae</taxon>
        <taxon>Panagrellus</taxon>
    </lineage>
</organism>
<keyword evidence="1" id="KW-1185">Reference proteome</keyword>
<sequence>MTLFCNFENVRGFRSPLILTIFTLFDHVRNDPVLVRRAQHSALPPLRFAWQHTQECTRTRCRPKIRPVSPASAPRTLQP</sequence>
<reference evidence="1" key="1">
    <citation type="journal article" date="2013" name="Genetics">
        <title>The draft genome and transcriptome of Panagrellus redivivus are shaped by the harsh demands of a free-living lifestyle.</title>
        <authorList>
            <person name="Srinivasan J."/>
            <person name="Dillman A.R."/>
            <person name="Macchietto M.G."/>
            <person name="Heikkinen L."/>
            <person name="Lakso M."/>
            <person name="Fracchia K.M."/>
            <person name="Antoshechkin I."/>
            <person name="Mortazavi A."/>
            <person name="Wong G."/>
            <person name="Sternberg P.W."/>
        </authorList>
    </citation>
    <scope>NUCLEOTIDE SEQUENCE [LARGE SCALE GENOMIC DNA]</scope>
    <source>
        <strain evidence="1">MT8872</strain>
    </source>
</reference>
<protein>
    <submittedName>
        <fullName evidence="2">Uncharacterized protein</fullName>
    </submittedName>
</protein>
<reference evidence="2" key="2">
    <citation type="submission" date="2020-10" db="UniProtKB">
        <authorList>
            <consortium name="WormBaseParasite"/>
        </authorList>
    </citation>
    <scope>IDENTIFICATION</scope>
</reference>
<dbReference type="WBParaSite" id="Pan_g8070.t1">
    <property type="protein sequence ID" value="Pan_g8070.t1"/>
    <property type="gene ID" value="Pan_g8070"/>
</dbReference>
<dbReference type="AlphaFoldDB" id="A0A7E4W7Y3"/>
<dbReference type="Proteomes" id="UP000492821">
    <property type="component" value="Unassembled WGS sequence"/>
</dbReference>
<evidence type="ECO:0000313" key="1">
    <source>
        <dbReference type="Proteomes" id="UP000492821"/>
    </source>
</evidence>
<proteinExistence type="predicted"/>
<accession>A0A7E4W7Y3</accession>
<name>A0A7E4W7Y3_PANRE</name>